<proteinExistence type="predicted"/>
<reference evidence="1 2" key="2">
    <citation type="journal article" date="2009" name="PLoS ONE">
        <title>The photosynthetic apparatus and its regulation in the aerobic gammaproteobacterium Congregibacter litoralis gen. nov., sp. nov.</title>
        <authorList>
            <person name="Spring S."/>
            <person name="Lunsdorf H."/>
            <person name="Fuchs B.M."/>
            <person name="Tindall B.J."/>
        </authorList>
    </citation>
    <scope>NUCLEOTIDE SEQUENCE [LARGE SCALE GENOMIC DNA]</scope>
    <source>
        <strain evidence="1">KT71</strain>
    </source>
</reference>
<protein>
    <submittedName>
        <fullName evidence="1">Putative conserved small protein</fullName>
    </submittedName>
</protein>
<accession>A4A6N9</accession>
<evidence type="ECO:0000313" key="2">
    <source>
        <dbReference type="Proteomes" id="UP000019205"/>
    </source>
</evidence>
<dbReference type="RefSeq" id="WP_008292772.1">
    <property type="nucleotide sequence ID" value="NZ_CM002299.1"/>
</dbReference>
<reference evidence="1 2" key="1">
    <citation type="journal article" date="2007" name="Proc. Natl. Acad. Sci. U.S.A.">
        <title>Characterization of a marine gammaproteobacterium capable of aerobic anoxygenic photosynthesis.</title>
        <authorList>
            <person name="Fuchs B.M."/>
            <person name="Spring S."/>
            <person name="Teeling H."/>
            <person name="Quast C."/>
            <person name="Wulf J."/>
            <person name="Schattenhofer M."/>
            <person name="Yan S."/>
            <person name="Ferriera S."/>
            <person name="Johnson J."/>
            <person name="Glockner F.O."/>
            <person name="Amann R."/>
        </authorList>
    </citation>
    <scope>NUCLEOTIDE SEQUENCE [LARGE SCALE GENOMIC DNA]</scope>
    <source>
        <strain evidence="1">KT71</strain>
    </source>
</reference>
<dbReference type="eggNOG" id="COG5626">
    <property type="taxonomic scope" value="Bacteria"/>
</dbReference>
<dbReference type="Proteomes" id="UP000019205">
    <property type="component" value="Chromosome"/>
</dbReference>
<dbReference type="EMBL" id="AAOA02000002">
    <property type="protein sequence ID" value="EAQ98686.1"/>
    <property type="molecule type" value="Genomic_DNA"/>
</dbReference>
<keyword evidence="2" id="KW-1185">Reference proteome</keyword>
<evidence type="ECO:0000313" key="1">
    <source>
        <dbReference type="EMBL" id="EAQ98686.1"/>
    </source>
</evidence>
<name>A4A6N9_9GAMM</name>
<sequence>MADSPEREQRRADFLAQTARIPFAELQRYFAAGRLVLVSDDLDLIEVAVQLSEDNAPQFEAWLQDGLLGGVSDELATRWLVDEGMLWAVVADPWVLVQLRDAGAGAAAPDV</sequence>
<dbReference type="OrthoDB" id="195194at2"/>
<gene>
    <name evidence="1" type="ORF">KT71_01875</name>
</gene>
<dbReference type="Pfam" id="PF10052">
    <property type="entry name" value="DUF2288"/>
    <property type="match status" value="1"/>
</dbReference>
<organism evidence="1 2">
    <name type="scientific">Congregibacter litoralis KT71</name>
    <dbReference type="NCBI Taxonomy" id="314285"/>
    <lineage>
        <taxon>Bacteria</taxon>
        <taxon>Pseudomonadati</taxon>
        <taxon>Pseudomonadota</taxon>
        <taxon>Gammaproteobacteria</taxon>
        <taxon>Cellvibrionales</taxon>
        <taxon>Halieaceae</taxon>
        <taxon>Congregibacter</taxon>
    </lineage>
</organism>
<dbReference type="HOGENOM" id="CLU_137225_2_0_6"/>
<comment type="caution">
    <text evidence="1">The sequence shown here is derived from an EMBL/GenBank/DDBJ whole genome shotgun (WGS) entry which is preliminary data.</text>
</comment>
<dbReference type="AlphaFoldDB" id="A4A6N9"/>
<dbReference type="InterPro" id="IPR018741">
    <property type="entry name" value="DUF2288"/>
</dbReference>
<dbReference type="STRING" id="314285.KT71_01875"/>